<accession>A0A2U2PAJ5</accession>
<name>A0A2U2PAJ5_9SPHI</name>
<proteinExistence type="predicted"/>
<dbReference type="Proteomes" id="UP000245647">
    <property type="component" value="Unassembled WGS sequence"/>
</dbReference>
<dbReference type="AlphaFoldDB" id="A0A2U2PAJ5"/>
<keyword evidence="2" id="KW-1185">Reference proteome</keyword>
<dbReference type="EMBL" id="QEAS01000025">
    <property type="protein sequence ID" value="PWG78421.1"/>
    <property type="molecule type" value="Genomic_DNA"/>
</dbReference>
<evidence type="ECO:0000313" key="1">
    <source>
        <dbReference type="EMBL" id="PWG78421.1"/>
    </source>
</evidence>
<gene>
    <name evidence="1" type="ORF">DDR33_22335</name>
</gene>
<comment type="caution">
    <text evidence="1">The sequence shown here is derived from an EMBL/GenBank/DDBJ whole genome shotgun (WGS) entry which is preliminary data.</text>
</comment>
<evidence type="ECO:0000313" key="2">
    <source>
        <dbReference type="Proteomes" id="UP000245647"/>
    </source>
</evidence>
<protein>
    <submittedName>
        <fullName evidence="1">Uncharacterized protein</fullName>
    </submittedName>
</protein>
<organism evidence="1 2">
    <name type="scientific">Pararcticibacter amylolyticus</name>
    <dbReference type="NCBI Taxonomy" id="2173175"/>
    <lineage>
        <taxon>Bacteria</taxon>
        <taxon>Pseudomonadati</taxon>
        <taxon>Bacteroidota</taxon>
        <taxon>Sphingobacteriia</taxon>
        <taxon>Sphingobacteriales</taxon>
        <taxon>Sphingobacteriaceae</taxon>
        <taxon>Pararcticibacter</taxon>
    </lineage>
</organism>
<sequence>MNMKLRVITIAIFSLFIFTNLPIINKIILREIDGNRHFRYSNADGSFTIIQDFGFKDGLIQADWVMGRFIRENKPSPGNRVLYRLYKINPLCFWRWSFYIFSSRKFPYRSWEDIEPNRMPYKPNNMWQDF</sequence>
<reference evidence="1 2" key="1">
    <citation type="submission" date="2018-04" db="EMBL/GenBank/DDBJ databases">
        <title>Pedobacter chongqingensis sp. nov., isolated from a rottenly hemp rope.</title>
        <authorList>
            <person name="Cai Y."/>
        </authorList>
    </citation>
    <scope>NUCLEOTIDE SEQUENCE [LARGE SCALE GENOMIC DNA]</scope>
    <source>
        <strain evidence="1 2">FJ4-8</strain>
    </source>
</reference>